<organism evidence="1 2">
    <name type="scientific">Caerostris extrusa</name>
    <name type="common">Bark spider</name>
    <name type="synonym">Caerostris bankana</name>
    <dbReference type="NCBI Taxonomy" id="172846"/>
    <lineage>
        <taxon>Eukaryota</taxon>
        <taxon>Metazoa</taxon>
        <taxon>Ecdysozoa</taxon>
        <taxon>Arthropoda</taxon>
        <taxon>Chelicerata</taxon>
        <taxon>Arachnida</taxon>
        <taxon>Araneae</taxon>
        <taxon>Araneomorphae</taxon>
        <taxon>Entelegynae</taxon>
        <taxon>Araneoidea</taxon>
        <taxon>Araneidae</taxon>
        <taxon>Caerostris</taxon>
    </lineage>
</organism>
<evidence type="ECO:0000313" key="2">
    <source>
        <dbReference type="Proteomes" id="UP001054945"/>
    </source>
</evidence>
<dbReference type="AlphaFoldDB" id="A0AAV4QIN4"/>
<name>A0AAV4QIN4_CAEEX</name>
<protein>
    <submittedName>
        <fullName evidence="1">Uncharacterized protein</fullName>
    </submittedName>
</protein>
<proteinExistence type="predicted"/>
<sequence length="18" mass="2180">MQLFGKNRESESWNLVNQ</sequence>
<keyword evidence="2" id="KW-1185">Reference proteome</keyword>
<reference evidence="1 2" key="1">
    <citation type="submission" date="2021-06" db="EMBL/GenBank/DDBJ databases">
        <title>Caerostris extrusa draft genome.</title>
        <authorList>
            <person name="Kono N."/>
            <person name="Arakawa K."/>
        </authorList>
    </citation>
    <scope>NUCLEOTIDE SEQUENCE [LARGE SCALE GENOMIC DNA]</scope>
</reference>
<dbReference type="Proteomes" id="UP001054945">
    <property type="component" value="Unassembled WGS sequence"/>
</dbReference>
<gene>
    <name evidence="1" type="ORF">CEXT_40551</name>
</gene>
<dbReference type="EMBL" id="BPLR01006179">
    <property type="protein sequence ID" value="GIY07946.1"/>
    <property type="molecule type" value="Genomic_DNA"/>
</dbReference>
<feature type="non-terminal residue" evidence="1">
    <location>
        <position position="18"/>
    </location>
</feature>
<evidence type="ECO:0000313" key="1">
    <source>
        <dbReference type="EMBL" id="GIY07946.1"/>
    </source>
</evidence>
<comment type="caution">
    <text evidence="1">The sequence shown here is derived from an EMBL/GenBank/DDBJ whole genome shotgun (WGS) entry which is preliminary data.</text>
</comment>
<accession>A0AAV4QIN4</accession>